<feature type="signal peptide" evidence="1">
    <location>
        <begin position="1"/>
        <end position="18"/>
    </location>
</feature>
<gene>
    <name evidence="3" type="ORF">J2I48_06135</name>
</gene>
<evidence type="ECO:0000313" key="3">
    <source>
        <dbReference type="EMBL" id="MBO0930563.1"/>
    </source>
</evidence>
<accession>A0A939JYN5</accession>
<reference evidence="3 4" key="1">
    <citation type="submission" date="2021-03" db="EMBL/GenBank/DDBJ databases">
        <title>Fibrella sp. HMF5036 genome sequencing and assembly.</title>
        <authorList>
            <person name="Kang H."/>
            <person name="Kim H."/>
            <person name="Bae S."/>
            <person name="Joh K."/>
        </authorList>
    </citation>
    <scope>NUCLEOTIDE SEQUENCE [LARGE SCALE GENOMIC DNA]</scope>
    <source>
        <strain evidence="3 4">HMF5036</strain>
    </source>
</reference>
<keyword evidence="4" id="KW-1185">Reference proteome</keyword>
<proteinExistence type="predicted"/>
<keyword evidence="1" id="KW-0732">Signal</keyword>
<dbReference type="InterPro" id="IPR019282">
    <property type="entry name" value="Glycoamylase-like_cons_dom"/>
</dbReference>
<name>A0A939JYN5_9BACT</name>
<dbReference type="RefSeq" id="WP_207334518.1">
    <property type="nucleotide sequence ID" value="NZ_JAFMYU010000003.1"/>
</dbReference>
<dbReference type="EMBL" id="JAFMYU010000003">
    <property type="protein sequence ID" value="MBO0930563.1"/>
    <property type="molecule type" value="Genomic_DNA"/>
</dbReference>
<protein>
    <submittedName>
        <fullName evidence="3">Tat pathway signal protein</fullName>
    </submittedName>
</protein>
<sequence length="474" mass="52523">MNQLIIAALGMGTALCMAVSCQPNTQPQPVVTTTVPATYSATAADNTFLDSLQRDTFRYFWETTNPQNGLVPDRAPSPSFSSIAAVGFGLTTYLVGVERGYISRTQASDRTLATLRFFANAPQSAQATGIAGYKGFFYHFLDMKTGERFKQVELSTIDTALLLGGILSVQAYFDQNTPAETEIRTLAETIYGRADWTFFQQRTPLVAMGWHPETGFIKSDWTGYNEAMLLYVLALGSPTHPVAPEAWTAWTKTYQFTTYNGLQHINFDPLFGHQYSHCWIDFRGIQDAYMRDKRLDYHENSRLATYANRAYCVANKAGWTDYGPTIWGLTACDGPADTLAGGRQFFSYRARGAASTGIVDDGTIAPTAAGGSLPFAPEICVPALRAMKARYGAKLYGLYGFRDAFNPTYRYPSRFANGPTTQGWFDVDYLGIDQGPIMLMAENLRTGFVWNLMKKSPHIRRGLTRAGFTGGWLQ</sequence>
<feature type="chain" id="PRO_5037621598" evidence="1">
    <location>
        <begin position="19"/>
        <end position="474"/>
    </location>
</feature>
<evidence type="ECO:0000313" key="4">
    <source>
        <dbReference type="Proteomes" id="UP000664795"/>
    </source>
</evidence>
<feature type="domain" description="Glycoamylase-like" evidence="2">
    <location>
        <begin position="219"/>
        <end position="457"/>
    </location>
</feature>
<organism evidence="3 4">
    <name type="scientific">Fibrella aquatilis</name>
    <dbReference type="NCBI Taxonomy" id="2817059"/>
    <lineage>
        <taxon>Bacteria</taxon>
        <taxon>Pseudomonadati</taxon>
        <taxon>Bacteroidota</taxon>
        <taxon>Cytophagia</taxon>
        <taxon>Cytophagales</taxon>
        <taxon>Spirosomataceae</taxon>
        <taxon>Fibrella</taxon>
    </lineage>
</organism>
<dbReference type="Pfam" id="PF10091">
    <property type="entry name" value="Glycoamylase"/>
    <property type="match status" value="1"/>
</dbReference>
<dbReference type="AlphaFoldDB" id="A0A939JYN5"/>
<dbReference type="PIRSF" id="PIRSF028431">
    <property type="entry name" value="UCP028431"/>
    <property type="match status" value="1"/>
</dbReference>
<dbReference type="InterPro" id="IPR016883">
    <property type="entry name" value="UCP028431"/>
</dbReference>
<dbReference type="Proteomes" id="UP000664795">
    <property type="component" value="Unassembled WGS sequence"/>
</dbReference>
<evidence type="ECO:0000256" key="1">
    <source>
        <dbReference type="SAM" id="SignalP"/>
    </source>
</evidence>
<evidence type="ECO:0000259" key="2">
    <source>
        <dbReference type="Pfam" id="PF10091"/>
    </source>
</evidence>
<dbReference type="Gene3D" id="1.50.10.140">
    <property type="match status" value="1"/>
</dbReference>
<comment type="caution">
    <text evidence="3">The sequence shown here is derived from an EMBL/GenBank/DDBJ whole genome shotgun (WGS) entry which is preliminary data.</text>
</comment>